<dbReference type="Pfam" id="PF01053">
    <property type="entry name" value="Cys_Met_Meta_PP"/>
    <property type="match status" value="1"/>
</dbReference>
<evidence type="ECO:0000313" key="9">
    <source>
        <dbReference type="Proteomes" id="UP000031572"/>
    </source>
</evidence>
<evidence type="ECO:0000313" key="8">
    <source>
        <dbReference type="EMBL" id="KIF82619.1"/>
    </source>
</evidence>
<feature type="modified residue" description="N6-(pyridoxal phosphate)lysine" evidence="6">
    <location>
        <position position="213"/>
    </location>
</feature>
<keyword evidence="3 6" id="KW-0663">Pyridoxal phosphate</keyword>
<evidence type="ECO:0000256" key="4">
    <source>
        <dbReference type="ARBA" id="ARBA00023239"/>
    </source>
</evidence>
<dbReference type="GO" id="GO:0019346">
    <property type="term" value="P:transsulfuration"/>
    <property type="evidence" value="ECO:0007669"/>
    <property type="project" value="InterPro"/>
</dbReference>
<dbReference type="EC" id="4.4.1.8" evidence="8"/>
<proteinExistence type="inferred from homology"/>
<dbReference type="InterPro" id="IPR015422">
    <property type="entry name" value="PyrdxlP-dep_Trfase_small"/>
</dbReference>
<evidence type="ECO:0000256" key="5">
    <source>
        <dbReference type="ARBA" id="ARBA00047517"/>
    </source>
</evidence>
<protein>
    <submittedName>
        <fullName evidence="8">Cystathionine beta-lyase</fullName>
        <ecNumber evidence="8">4.4.1.8</ecNumber>
    </submittedName>
</protein>
<dbReference type="Gene3D" id="3.90.1150.10">
    <property type="entry name" value="Aspartate Aminotransferase, domain 1"/>
    <property type="match status" value="1"/>
</dbReference>
<dbReference type="GO" id="GO:0030170">
    <property type="term" value="F:pyridoxal phosphate binding"/>
    <property type="evidence" value="ECO:0007669"/>
    <property type="project" value="InterPro"/>
</dbReference>
<dbReference type="InterPro" id="IPR015421">
    <property type="entry name" value="PyrdxlP-dep_Trfase_major"/>
</dbReference>
<name>A0A0C2BRC4_9BURK</name>
<evidence type="ECO:0000256" key="2">
    <source>
        <dbReference type="ARBA" id="ARBA00009077"/>
    </source>
</evidence>
<dbReference type="GO" id="GO:0047804">
    <property type="term" value="F:cysteine-S-conjugate beta-lyase activity"/>
    <property type="evidence" value="ECO:0007669"/>
    <property type="project" value="InterPro"/>
</dbReference>
<dbReference type="Gene3D" id="3.40.640.10">
    <property type="entry name" value="Type I PLP-dependent aspartate aminotransferase-like (Major domain)"/>
    <property type="match status" value="1"/>
</dbReference>
<comment type="caution">
    <text evidence="8">The sequence shown here is derived from an EMBL/GenBank/DDBJ whole genome shotgun (WGS) entry which is preliminary data.</text>
</comment>
<dbReference type="PIRSF" id="PIRSF001434">
    <property type="entry name" value="CGS"/>
    <property type="match status" value="1"/>
</dbReference>
<dbReference type="EMBL" id="JWJG01000028">
    <property type="protein sequence ID" value="KIF82619.1"/>
    <property type="molecule type" value="Genomic_DNA"/>
</dbReference>
<keyword evidence="9" id="KW-1185">Reference proteome</keyword>
<keyword evidence="4 8" id="KW-0456">Lyase</keyword>
<dbReference type="InterPro" id="IPR015424">
    <property type="entry name" value="PyrdxlP-dep_Trfase"/>
</dbReference>
<sequence length="396" mass="43726">MTDRKSLQTTLIHSDYKAPDGFGAFPTAIHHASTVLFKNVAAVRSRNWQDKNSYTYGLHGTPTSFTLEARLAQIEGGEHCLLAPSGLAAISMVDLALLRSGDDVLIPDNVYNPNRELGNWLARDFGISARFYDPLIGEGIADLIQANTRLIWTEAPGSVSMEVPDIPAICRAAKRKSTGTQKVYVAIDNTWSAGIAFRAFEHGVDIVMQALTKYQSGGSDVLMGAVITRDKELIHRIEMAHMRLGYGVGMDDCYLVLRSLPTMKLRFDAHDAAARTVAAWLKARPEIAKVLHPAFADCPGHETWKRDFTGAGGLFSVLFDARYGEDQTDRFIDSLRLFKIGYSWGGANSLCVPYRIQSMRASWRDQGQLVRFNIGLEDPQDLIADIEQAFAALRAA</sequence>
<reference evidence="8 9" key="1">
    <citation type="submission" date="2014-12" db="EMBL/GenBank/DDBJ databases">
        <title>Denitrispirillum autotrophicum gen. nov., sp. nov., Denitrifying, Facultatively Autotrophic Bacteria Isolated from Rice Paddy Soil.</title>
        <authorList>
            <person name="Ishii S."/>
            <person name="Ashida N."/>
            <person name="Ohno H."/>
            <person name="Otsuka S."/>
            <person name="Yokota A."/>
            <person name="Senoo K."/>
        </authorList>
    </citation>
    <scope>NUCLEOTIDE SEQUENCE [LARGE SCALE GENOMIC DNA]</scope>
    <source>
        <strain evidence="8 9">TSA66</strain>
    </source>
</reference>
<evidence type="ECO:0000256" key="6">
    <source>
        <dbReference type="PIRSR" id="PIRSR001434-2"/>
    </source>
</evidence>
<dbReference type="AlphaFoldDB" id="A0A0C2BRC4"/>
<dbReference type="STRING" id="709839.TSA66_20195"/>
<dbReference type="GO" id="GO:0019450">
    <property type="term" value="P:L-cysteine catabolic process to pyruvate"/>
    <property type="evidence" value="ECO:0007669"/>
    <property type="project" value="TreeGrafter"/>
</dbReference>
<dbReference type="InterPro" id="IPR006233">
    <property type="entry name" value="Cys_b_lyase_bac"/>
</dbReference>
<accession>A0A0C2BRC4</accession>
<dbReference type="Proteomes" id="UP000031572">
    <property type="component" value="Unassembled WGS sequence"/>
</dbReference>
<evidence type="ECO:0000256" key="3">
    <source>
        <dbReference type="ARBA" id="ARBA00022898"/>
    </source>
</evidence>
<comment type="catalytic activity">
    <reaction evidence="5">
        <text>L,L-cystathionine + H2O = L-homocysteine + pyruvate + NH4(+)</text>
        <dbReference type="Rhea" id="RHEA:13965"/>
        <dbReference type="ChEBI" id="CHEBI:15361"/>
        <dbReference type="ChEBI" id="CHEBI:15377"/>
        <dbReference type="ChEBI" id="CHEBI:28938"/>
        <dbReference type="ChEBI" id="CHEBI:58161"/>
        <dbReference type="ChEBI" id="CHEBI:58199"/>
    </reaction>
</comment>
<evidence type="ECO:0000256" key="1">
    <source>
        <dbReference type="ARBA" id="ARBA00001933"/>
    </source>
</evidence>
<dbReference type="FunFam" id="3.40.640.10:FF:000046">
    <property type="entry name" value="Cystathionine gamma-lyase"/>
    <property type="match status" value="1"/>
</dbReference>
<gene>
    <name evidence="8" type="ORF">TSA66_20195</name>
</gene>
<comment type="cofactor">
    <cofactor evidence="1 7">
        <name>pyridoxal 5'-phosphate</name>
        <dbReference type="ChEBI" id="CHEBI:597326"/>
    </cofactor>
</comment>
<comment type="similarity">
    <text evidence="2 7">Belongs to the trans-sulfuration enzymes family.</text>
</comment>
<dbReference type="PANTHER" id="PTHR43500:SF1">
    <property type="entry name" value="CYSTATHIONINE BETA-LYASE-RELATED"/>
    <property type="match status" value="1"/>
</dbReference>
<dbReference type="InterPro" id="IPR000277">
    <property type="entry name" value="Cys/Met-Metab_PyrdxlP-dep_enz"/>
</dbReference>
<dbReference type="RefSeq" id="WP_040041296.1">
    <property type="nucleotide sequence ID" value="NZ_JWJG01000028.1"/>
</dbReference>
<dbReference type="NCBIfam" id="TIGR01324">
    <property type="entry name" value="cysta_beta_ly_B"/>
    <property type="match status" value="1"/>
</dbReference>
<evidence type="ECO:0000256" key="7">
    <source>
        <dbReference type="RuleBase" id="RU362118"/>
    </source>
</evidence>
<organism evidence="8 9">
    <name type="scientific">Noviherbaspirillum autotrophicum</name>
    <dbReference type="NCBI Taxonomy" id="709839"/>
    <lineage>
        <taxon>Bacteria</taxon>
        <taxon>Pseudomonadati</taxon>
        <taxon>Pseudomonadota</taxon>
        <taxon>Betaproteobacteria</taxon>
        <taxon>Burkholderiales</taxon>
        <taxon>Oxalobacteraceae</taxon>
        <taxon>Noviherbaspirillum</taxon>
    </lineage>
</organism>
<dbReference type="OrthoDB" id="9805807at2"/>
<dbReference type="SUPFAM" id="SSF53383">
    <property type="entry name" value="PLP-dependent transferases"/>
    <property type="match status" value="1"/>
</dbReference>
<dbReference type="NCBIfam" id="NF005456">
    <property type="entry name" value="PRK07050.1"/>
    <property type="match status" value="1"/>
</dbReference>
<dbReference type="PANTHER" id="PTHR43500">
    <property type="entry name" value="CYSTATHIONINE BETA-LYASE-RELATED"/>
    <property type="match status" value="1"/>
</dbReference>